<keyword evidence="3" id="KW-1185">Reference proteome</keyword>
<gene>
    <name evidence="2" type="ORF">Z518_02030</name>
</gene>
<dbReference type="InterPro" id="IPR053175">
    <property type="entry name" value="DHMBA_Reg_Transcription_Factor"/>
</dbReference>
<feature type="region of interest" description="Disordered" evidence="1">
    <location>
        <begin position="61"/>
        <end position="87"/>
    </location>
</feature>
<evidence type="ECO:0000313" key="2">
    <source>
        <dbReference type="EMBL" id="KIX07377.1"/>
    </source>
</evidence>
<name>A0A0D2FYI4_9EURO</name>
<dbReference type="RefSeq" id="XP_013274513.1">
    <property type="nucleotide sequence ID" value="XM_013419059.1"/>
</dbReference>
<dbReference type="EMBL" id="KN847476">
    <property type="protein sequence ID" value="KIX07377.1"/>
    <property type="molecule type" value="Genomic_DNA"/>
</dbReference>
<dbReference type="PANTHER" id="PTHR38791:SF5">
    <property type="entry name" value="TRANSCRIPTION FACTOR DBAG-RELATED"/>
    <property type="match status" value="1"/>
</dbReference>
<dbReference type="Proteomes" id="UP000053617">
    <property type="component" value="Unassembled WGS sequence"/>
</dbReference>
<accession>A0A0D2FYI4</accession>
<dbReference type="STRING" id="1442369.A0A0D2FYI4"/>
<dbReference type="AlphaFoldDB" id="A0A0D2FYI4"/>
<organism evidence="2 3">
    <name type="scientific">Rhinocladiella mackenziei CBS 650.93</name>
    <dbReference type="NCBI Taxonomy" id="1442369"/>
    <lineage>
        <taxon>Eukaryota</taxon>
        <taxon>Fungi</taxon>
        <taxon>Dikarya</taxon>
        <taxon>Ascomycota</taxon>
        <taxon>Pezizomycotina</taxon>
        <taxon>Eurotiomycetes</taxon>
        <taxon>Chaetothyriomycetidae</taxon>
        <taxon>Chaetothyriales</taxon>
        <taxon>Herpotrichiellaceae</taxon>
        <taxon>Rhinocladiella</taxon>
    </lineage>
</organism>
<proteinExistence type="predicted"/>
<evidence type="ECO:0008006" key="4">
    <source>
        <dbReference type="Google" id="ProtNLM"/>
    </source>
</evidence>
<dbReference type="PANTHER" id="PTHR38791">
    <property type="entry name" value="ZN(II)2CYS6 TRANSCRIPTION FACTOR (EUROFUNG)-RELATED-RELATED"/>
    <property type="match status" value="1"/>
</dbReference>
<sequence>MAGVYGGWSTTVSLGLAGLASRGARSATNLDQCLKSKRACLGYDEAPGYVFRHYVGLRTAEERKSSPQSESTPAVGNIAPSEWDNESSNFDDARLEEGALEAFFNDYCITSRNPTLSRGFLDGLQLLIAHAGPSSDMAKAARIVSLAGIGNKLGRSSLLRRTRYIYGDLLHSFQATISHRDQANTVESLMTAVLLGLYEIITSNEDNPGQHPAHVQGVSAILCSDDSPFNLFAGCTQLFQLSNPIIIKEPLHNVGVLCTPISNSSIQSLDSILVKFNPIFYKAMALLAHDSSPSEEEIIQVRENAMSLRDAFAKWAESQPEEWKPITVSECASRSFAGGFHTTGRIESYFDLYVAAVWNTYRKTHLLMLDVIFKCKRRLGQETGEDEEAQRLAEDIASSVPFHLGNDSDAFPHELHRGTKPMTPGPPVGGLFLLHPLWVITVSSVVSPEIQARMRECLAWIGKNTGLGQATLLSKVRVLLNRLCEQFN</sequence>
<dbReference type="VEuPathDB" id="FungiDB:Z518_02030"/>
<evidence type="ECO:0000256" key="1">
    <source>
        <dbReference type="SAM" id="MobiDB-lite"/>
    </source>
</evidence>
<dbReference type="OrthoDB" id="4160106at2759"/>
<evidence type="ECO:0000313" key="3">
    <source>
        <dbReference type="Proteomes" id="UP000053617"/>
    </source>
</evidence>
<protein>
    <recommendedName>
        <fullName evidence="4">Transcription factor domain-containing protein</fullName>
    </recommendedName>
</protein>
<dbReference type="HOGENOM" id="CLU_013866_1_1_1"/>
<dbReference type="GeneID" id="25290101"/>
<reference evidence="2 3" key="1">
    <citation type="submission" date="2015-01" db="EMBL/GenBank/DDBJ databases">
        <title>The Genome Sequence of Rhinocladiella mackenzie CBS 650.93.</title>
        <authorList>
            <consortium name="The Broad Institute Genomics Platform"/>
            <person name="Cuomo C."/>
            <person name="de Hoog S."/>
            <person name="Gorbushina A."/>
            <person name="Stielow B."/>
            <person name="Teixiera M."/>
            <person name="Abouelleil A."/>
            <person name="Chapman S.B."/>
            <person name="Priest M."/>
            <person name="Young S.K."/>
            <person name="Wortman J."/>
            <person name="Nusbaum C."/>
            <person name="Birren B."/>
        </authorList>
    </citation>
    <scope>NUCLEOTIDE SEQUENCE [LARGE SCALE GENOMIC DNA]</scope>
    <source>
        <strain evidence="2 3">CBS 650.93</strain>
    </source>
</reference>